<dbReference type="KEGG" id="llu:AKJ09_01011"/>
<protein>
    <submittedName>
        <fullName evidence="2">Uncharacterized protein</fullName>
    </submittedName>
</protein>
<feature type="signal peptide" evidence="1">
    <location>
        <begin position="1"/>
        <end position="29"/>
    </location>
</feature>
<gene>
    <name evidence="2" type="ORF">AKJ09_01011</name>
</gene>
<name>A0A0K1PLE6_9BACT</name>
<evidence type="ECO:0000256" key="1">
    <source>
        <dbReference type="SAM" id="SignalP"/>
    </source>
</evidence>
<proteinExistence type="predicted"/>
<keyword evidence="3" id="KW-1185">Reference proteome</keyword>
<sequence>MSAFVSAFGAGIVSLVFPASLVVAGAFDAADPASTTSVEVGALGGVDEPLPLPQAARA</sequence>
<dbReference type="AlphaFoldDB" id="A0A0K1PLE6"/>
<feature type="chain" id="PRO_5005465669" evidence="1">
    <location>
        <begin position="30"/>
        <end position="58"/>
    </location>
</feature>
<dbReference type="EMBL" id="CP012333">
    <property type="protein sequence ID" value="AKU94347.1"/>
    <property type="molecule type" value="Genomic_DNA"/>
</dbReference>
<accession>A0A0K1PLE6</accession>
<keyword evidence="1" id="KW-0732">Signal</keyword>
<dbReference type="Proteomes" id="UP000064967">
    <property type="component" value="Chromosome"/>
</dbReference>
<evidence type="ECO:0000313" key="2">
    <source>
        <dbReference type="EMBL" id="AKU94347.1"/>
    </source>
</evidence>
<reference evidence="2 3" key="1">
    <citation type="submission" date="2015-08" db="EMBL/GenBank/DDBJ databases">
        <authorList>
            <person name="Babu N.S."/>
            <person name="Beckwith C.J."/>
            <person name="Beseler K.G."/>
            <person name="Brison A."/>
            <person name="Carone J.V."/>
            <person name="Caskin T.P."/>
            <person name="Diamond M."/>
            <person name="Durham M.E."/>
            <person name="Foxe J.M."/>
            <person name="Go M."/>
            <person name="Henderson B.A."/>
            <person name="Jones I.B."/>
            <person name="McGettigan J.A."/>
            <person name="Micheletti S.J."/>
            <person name="Nasrallah M.E."/>
            <person name="Ortiz D."/>
            <person name="Piller C.R."/>
            <person name="Privatt S.R."/>
            <person name="Schneider S.L."/>
            <person name="Sharp S."/>
            <person name="Smith T.C."/>
            <person name="Stanton J.D."/>
            <person name="Ullery H.E."/>
            <person name="Wilson R.J."/>
            <person name="Serrano M.G."/>
            <person name="Buck G."/>
            <person name="Lee V."/>
            <person name="Wang Y."/>
            <person name="Carvalho R."/>
            <person name="Voegtly L."/>
            <person name="Shi R."/>
            <person name="Duckworth R."/>
            <person name="Johnson A."/>
            <person name="Loviza R."/>
            <person name="Walstead R."/>
            <person name="Shah Z."/>
            <person name="Kiflezghi M."/>
            <person name="Wade K."/>
            <person name="Ball S.L."/>
            <person name="Bradley K.W."/>
            <person name="Asai D.J."/>
            <person name="Bowman C.A."/>
            <person name="Russell D.A."/>
            <person name="Pope W.H."/>
            <person name="Jacobs-Sera D."/>
            <person name="Hendrix R.W."/>
            <person name="Hatfull G.F."/>
        </authorList>
    </citation>
    <scope>NUCLEOTIDE SEQUENCE [LARGE SCALE GENOMIC DNA]</scope>
    <source>
        <strain evidence="2 3">DSM 27648</strain>
    </source>
</reference>
<evidence type="ECO:0000313" key="3">
    <source>
        <dbReference type="Proteomes" id="UP000064967"/>
    </source>
</evidence>
<organism evidence="2 3">
    <name type="scientific">Labilithrix luteola</name>
    <dbReference type="NCBI Taxonomy" id="1391654"/>
    <lineage>
        <taxon>Bacteria</taxon>
        <taxon>Pseudomonadati</taxon>
        <taxon>Myxococcota</taxon>
        <taxon>Polyangia</taxon>
        <taxon>Polyangiales</taxon>
        <taxon>Labilitrichaceae</taxon>
        <taxon>Labilithrix</taxon>
    </lineage>
</organism>
<dbReference type="STRING" id="1391654.AKJ09_01011"/>